<evidence type="ECO:0000313" key="1">
    <source>
        <dbReference type="EMBL" id="PPR85250.1"/>
    </source>
</evidence>
<organism evidence="1 2">
    <name type="scientific">Gossypium barbadense</name>
    <name type="common">Sea Island cotton</name>
    <name type="synonym">Hibiscus barbadensis</name>
    <dbReference type="NCBI Taxonomy" id="3634"/>
    <lineage>
        <taxon>Eukaryota</taxon>
        <taxon>Viridiplantae</taxon>
        <taxon>Streptophyta</taxon>
        <taxon>Embryophyta</taxon>
        <taxon>Tracheophyta</taxon>
        <taxon>Spermatophyta</taxon>
        <taxon>Magnoliopsida</taxon>
        <taxon>eudicotyledons</taxon>
        <taxon>Gunneridae</taxon>
        <taxon>Pentapetalae</taxon>
        <taxon>rosids</taxon>
        <taxon>malvids</taxon>
        <taxon>Malvales</taxon>
        <taxon>Malvaceae</taxon>
        <taxon>Malvoideae</taxon>
        <taxon>Gossypium</taxon>
    </lineage>
</organism>
<sequence>MFPLAGIQYRLHVVKKATVPASKKRKGASSSSSPTAKVRHPFLRFPIGPQEELFQILWGLTFNCGPMHRLGCNRTSLVGWCDSGPPNHRPLGAFLWDHRADLSIPEFDTVLGLYTEEFKEKNDLHRSPSQCWDALVPGGATYNPSRSKVSALPPSLRYLHAILAHTITGRREGSGVVNTHDTYFLWFISYGHVIDLAYFIGLAIQHQMEWHRKGLISIGPYVTQLARHFGLLSTAAQESSLTLIGLMSPQGISSMLSTRMIEKIWTNEPLPPLEYPPPLSHRLLSKTPVRGIHHTGKKKK</sequence>
<reference evidence="1 2" key="1">
    <citation type="submission" date="2015-01" db="EMBL/GenBank/DDBJ databases">
        <title>Genome of allotetraploid Gossypium barbadense reveals genomic plasticity and fiber elongation in cotton evolution.</title>
        <authorList>
            <person name="Chen X."/>
            <person name="Liu X."/>
            <person name="Zhao B."/>
            <person name="Zheng H."/>
            <person name="Hu Y."/>
            <person name="Lu G."/>
            <person name="Yang C."/>
            <person name="Chen J."/>
            <person name="Shan C."/>
            <person name="Zhang L."/>
            <person name="Zhou Y."/>
            <person name="Wang L."/>
            <person name="Guo W."/>
            <person name="Bai Y."/>
            <person name="Ruan J."/>
            <person name="Shangguan X."/>
            <person name="Mao Y."/>
            <person name="Jiang J."/>
            <person name="Zhu Y."/>
            <person name="Lei J."/>
            <person name="Kang H."/>
            <person name="Chen S."/>
            <person name="He X."/>
            <person name="Wang R."/>
            <person name="Wang Y."/>
            <person name="Chen J."/>
            <person name="Wang L."/>
            <person name="Yu S."/>
            <person name="Wang B."/>
            <person name="Wei J."/>
            <person name="Song S."/>
            <person name="Lu X."/>
            <person name="Gao Z."/>
            <person name="Gu W."/>
            <person name="Deng X."/>
            <person name="Ma D."/>
            <person name="Wang S."/>
            <person name="Liang W."/>
            <person name="Fang L."/>
            <person name="Cai C."/>
            <person name="Zhu X."/>
            <person name="Zhou B."/>
            <person name="Zhang Y."/>
            <person name="Chen Z."/>
            <person name="Xu S."/>
            <person name="Zhu R."/>
            <person name="Wang S."/>
            <person name="Zhang T."/>
            <person name="Zhao G."/>
        </authorList>
    </citation>
    <scope>NUCLEOTIDE SEQUENCE [LARGE SCALE GENOMIC DNA]</scope>
    <source>
        <strain evidence="2">cv. Xinhai21</strain>
        <tissue evidence="1">Leaf</tissue>
    </source>
</reference>
<dbReference type="OrthoDB" id="1685790at2759"/>
<proteinExistence type="predicted"/>
<dbReference type="AlphaFoldDB" id="A0A2P5W2C9"/>
<accession>A0A2P5W2C9</accession>
<gene>
    <name evidence="1" type="ORF">GOBAR_AA35442</name>
</gene>
<evidence type="ECO:0000313" key="2">
    <source>
        <dbReference type="Proteomes" id="UP000239757"/>
    </source>
</evidence>
<dbReference type="EMBL" id="KZ669485">
    <property type="protein sequence ID" value="PPR85250.1"/>
    <property type="molecule type" value="Genomic_DNA"/>
</dbReference>
<dbReference type="Proteomes" id="UP000239757">
    <property type="component" value="Unassembled WGS sequence"/>
</dbReference>
<name>A0A2P5W2C9_GOSBA</name>
<protein>
    <submittedName>
        <fullName evidence="1">Uncharacterized protein</fullName>
    </submittedName>
</protein>